<dbReference type="PROSITE" id="PS50850">
    <property type="entry name" value="MFS"/>
    <property type="match status" value="1"/>
</dbReference>
<evidence type="ECO:0000259" key="7">
    <source>
        <dbReference type="PROSITE" id="PS50850"/>
    </source>
</evidence>
<keyword evidence="4 6" id="KW-1133">Transmembrane helix</keyword>
<dbReference type="PANTHER" id="PTHR43124">
    <property type="entry name" value="PURINE EFFLUX PUMP PBUE"/>
    <property type="match status" value="1"/>
</dbReference>
<dbReference type="SUPFAM" id="SSF103473">
    <property type="entry name" value="MFS general substrate transporter"/>
    <property type="match status" value="1"/>
</dbReference>
<feature type="transmembrane region" description="Helical" evidence="6">
    <location>
        <begin position="355"/>
        <end position="376"/>
    </location>
</feature>
<evidence type="ECO:0000256" key="2">
    <source>
        <dbReference type="ARBA" id="ARBA00022475"/>
    </source>
</evidence>
<dbReference type="InterPro" id="IPR011701">
    <property type="entry name" value="MFS"/>
</dbReference>
<keyword evidence="2" id="KW-1003">Cell membrane</keyword>
<evidence type="ECO:0000313" key="9">
    <source>
        <dbReference type="Proteomes" id="UP000494329"/>
    </source>
</evidence>
<evidence type="ECO:0000256" key="6">
    <source>
        <dbReference type="SAM" id="Phobius"/>
    </source>
</evidence>
<feature type="transmembrane region" description="Helical" evidence="6">
    <location>
        <begin position="230"/>
        <end position="249"/>
    </location>
</feature>
<evidence type="ECO:0000256" key="5">
    <source>
        <dbReference type="ARBA" id="ARBA00023136"/>
    </source>
</evidence>
<feature type="transmembrane region" description="Helical" evidence="6">
    <location>
        <begin position="320"/>
        <end position="343"/>
    </location>
</feature>
<dbReference type="InterPro" id="IPR036259">
    <property type="entry name" value="MFS_trans_sf"/>
</dbReference>
<comment type="subcellular location">
    <subcellularLocation>
        <location evidence="1">Cell membrane</location>
        <topology evidence="1">Multi-pass membrane protein</topology>
    </subcellularLocation>
</comment>
<feature type="domain" description="Major facilitator superfamily (MFS) profile" evidence="7">
    <location>
        <begin position="26"/>
        <end position="409"/>
    </location>
</feature>
<sequence length="425" mass="44637">MNSSLSRPAQQAGLRPSGSTLAAVAMFVVLLASYSINAMDRQIFPLLAADVRHEYGFGLAQVGLLSTIFTLGMAVAGAPTGFLLARLSRRSATVAGIAIFSIGTVLTASAHGFTEMLLYRAATGIGEAMQLTVIIAIGTSYFTRFRSTAVGAVNFSFGVGAIIGPMAGAALLATRHEWRFPMIVFGLLGFAAIVLILIAVRPWFSETRAAERRDDAGLATAQTLWNRNTVLLTVLSLIGGLIIYGYLGMYPTFLREHLGFTPAMTGRVMSAYGFGVFASIAGGWIGDRLSARKVLVVSFLIAALLGYGLFYAASTLIAQALLSFVWGLVVSGVIYVNLAGYHIRSVSGHLNNKASGVFVSSLYGSASIAGYTIGWLATSTGWSAAGLEQISLLACIGALLALALQPSRMALPASRARESAPVTAK</sequence>
<dbReference type="RefSeq" id="WP_175113197.1">
    <property type="nucleotide sequence ID" value="NZ_CADIKF010000038.1"/>
</dbReference>
<feature type="transmembrane region" description="Helical" evidence="6">
    <location>
        <begin position="149"/>
        <end position="174"/>
    </location>
</feature>
<dbReference type="InterPro" id="IPR020846">
    <property type="entry name" value="MFS_dom"/>
</dbReference>
<organism evidence="8 9">
    <name type="scientific">Paraburkholderia solisilvae</name>
    <dbReference type="NCBI Taxonomy" id="624376"/>
    <lineage>
        <taxon>Bacteria</taxon>
        <taxon>Pseudomonadati</taxon>
        <taxon>Pseudomonadota</taxon>
        <taxon>Betaproteobacteria</taxon>
        <taxon>Burkholderiales</taxon>
        <taxon>Burkholderiaceae</taxon>
        <taxon>Paraburkholderia</taxon>
    </lineage>
</organism>
<dbReference type="EMBL" id="CADIKF010000038">
    <property type="protein sequence ID" value="CAB3764566.1"/>
    <property type="molecule type" value="Genomic_DNA"/>
</dbReference>
<reference evidence="8 9" key="1">
    <citation type="submission" date="2020-04" db="EMBL/GenBank/DDBJ databases">
        <authorList>
            <person name="De Canck E."/>
        </authorList>
    </citation>
    <scope>NUCLEOTIDE SEQUENCE [LARGE SCALE GENOMIC DNA]</scope>
    <source>
        <strain evidence="8 9">LMG 29739</strain>
    </source>
</reference>
<feature type="transmembrane region" description="Helical" evidence="6">
    <location>
        <begin position="269"/>
        <end position="287"/>
    </location>
</feature>
<keyword evidence="3 6" id="KW-0812">Transmembrane</keyword>
<accession>A0A6J5EH12</accession>
<dbReference type="Pfam" id="PF07690">
    <property type="entry name" value="MFS_1"/>
    <property type="match status" value="1"/>
</dbReference>
<keyword evidence="9" id="KW-1185">Reference proteome</keyword>
<protein>
    <submittedName>
        <fullName evidence="8">Sialic acid transporter NanT</fullName>
    </submittedName>
</protein>
<dbReference type="GO" id="GO:0022857">
    <property type="term" value="F:transmembrane transporter activity"/>
    <property type="evidence" value="ECO:0007669"/>
    <property type="project" value="InterPro"/>
</dbReference>
<evidence type="ECO:0000256" key="3">
    <source>
        <dbReference type="ARBA" id="ARBA00022692"/>
    </source>
</evidence>
<dbReference type="AlphaFoldDB" id="A0A6J5EH12"/>
<feature type="transmembrane region" description="Helical" evidence="6">
    <location>
        <begin position="92"/>
        <end position="111"/>
    </location>
</feature>
<dbReference type="PANTHER" id="PTHR43124:SF3">
    <property type="entry name" value="CHLORAMPHENICOL EFFLUX PUMP RV0191"/>
    <property type="match status" value="1"/>
</dbReference>
<gene>
    <name evidence="8" type="primary">nanT_3</name>
    <name evidence="8" type="ORF">LMG29739_04388</name>
</gene>
<feature type="transmembrane region" description="Helical" evidence="6">
    <location>
        <begin position="59"/>
        <end position="85"/>
    </location>
</feature>
<evidence type="ECO:0000313" key="8">
    <source>
        <dbReference type="EMBL" id="CAB3764566.1"/>
    </source>
</evidence>
<feature type="transmembrane region" description="Helical" evidence="6">
    <location>
        <begin position="21"/>
        <end position="39"/>
    </location>
</feature>
<name>A0A6J5EH12_9BURK</name>
<dbReference type="Gene3D" id="1.20.1250.20">
    <property type="entry name" value="MFS general substrate transporter like domains"/>
    <property type="match status" value="2"/>
</dbReference>
<dbReference type="InterPro" id="IPR050189">
    <property type="entry name" value="MFS_Efflux_Transporters"/>
</dbReference>
<feature type="transmembrane region" description="Helical" evidence="6">
    <location>
        <begin position="382"/>
        <end position="404"/>
    </location>
</feature>
<feature type="transmembrane region" description="Helical" evidence="6">
    <location>
        <begin position="117"/>
        <end position="137"/>
    </location>
</feature>
<feature type="transmembrane region" description="Helical" evidence="6">
    <location>
        <begin position="180"/>
        <end position="204"/>
    </location>
</feature>
<keyword evidence="5 6" id="KW-0472">Membrane</keyword>
<evidence type="ECO:0000256" key="4">
    <source>
        <dbReference type="ARBA" id="ARBA00022989"/>
    </source>
</evidence>
<evidence type="ECO:0000256" key="1">
    <source>
        <dbReference type="ARBA" id="ARBA00004651"/>
    </source>
</evidence>
<dbReference type="Proteomes" id="UP000494329">
    <property type="component" value="Unassembled WGS sequence"/>
</dbReference>
<feature type="transmembrane region" description="Helical" evidence="6">
    <location>
        <begin position="294"/>
        <end position="314"/>
    </location>
</feature>
<dbReference type="GO" id="GO:0005886">
    <property type="term" value="C:plasma membrane"/>
    <property type="evidence" value="ECO:0007669"/>
    <property type="project" value="UniProtKB-SubCell"/>
</dbReference>
<proteinExistence type="predicted"/>